<evidence type="ECO:0000259" key="1">
    <source>
        <dbReference type="PROSITE" id="PS50904"/>
    </source>
</evidence>
<dbReference type="OrthoDB" id="341300at2759"/>
<name>A0A177AA60_9PEZI</name>
<organism evidence="2">
    <name type="scientific">Pseudogymnoascus destructans</name>
    <dbReference type="NCBI Taxonomy" id="655981"/>
    <lineage>
        <taxon>Eukaryota</taxon>
        <taxon>Fungi</taxon>
        <taxon>Dikarya</taxon>
        <taxon>Ascomycota</taxon>
        <taxon>Pezizomycotina</taxon>
        <taxon>Leotiomycetes</taxon>
        <taxon>Thelebolales</taxon>
        <taxon>Thelebolaceae</taxon>
        <taxon>Pseudogymnoascus</taxon>
    </lineage>
</organism>
<dbReference type="GO" id="GO:0005758">
    <property type="term" value="C:mitochondrial intermembrane space"/>
    <property type="evidence" value="ECO:0007669"/>
    <property type="project" value="InterPro"/>
</dbReference>
<reference evidence="2" key="1">
    <citation type="submission" date="2016-03" db="EMBL/GenBank/DDBJ databases">
        <title>Updated assembly of Pseudogymnoascus destructans, the fungus causing white-nose syndrome of bats.</title>
        <authorList>
            <person name="Palmer J.M."/>
            <person name="Drees K.P."/>
            <person name="Foster J.T."/>
            <person name="Lindner D.L."/>
        </authorList>
    </citation>
    <scope>NUCLEOTIDE SEQUENCE [LARGE SCALE GENOMIC DNA]</scope>
    <source>
        <strain evidence="2">20631-21</strain>
    </source>
</reference>
<proteinExistence type="predicted"/>
<accession>A0A177AA60</accession>
<dbReference type="AlphaFoldDB" id="A0A177AA60"/>
<sequence>MVKFYDTDFTYDYSFPAVALAYFLRYPNPYSTHVLSSDVIDRHVDPETGRLSTTRIHLKRSRLPPAILKLLPKSVQGNVAGGSSSSYILETSTVDAKEGWMQTESRNLDWTGILSVVEKQVYTRQTSGEKVALDDMQSGTTAVATSIKFRSRLGERLRARAEARRAEADEVNANPDEEPRKGFLASWSTAGIQRSIEAIASRRTIDSQGKSKMGMTIVLERLRNGGLMGGLEGMRRDREALFSGDAAVKRAWKDEKRQIEKEG</sequence>
<feature type="domain" description="PRELI/MSF1" evidence="1">
    <location>
        <begin position="2"/>
        <end position="192"/>
    </location>
</feature>
<dbReference type="InterPro" id="IPR037365">
    <property type="entry name" value="Slowmo/Ups"/>
</dbReference>
<protein>
    <recommendedName>
        <fullName evidence="1">PRELI/MSF1 domain-containing protein</fullName>
    </recommendedName>
</protein>
<dbReference type="GeneID" id="36289364"/>
<gene>
    <name evidence="2" type="ORF">VC83_06303</name>
</gene>
<evidence type="ECO:0000313" key="2">
    <source>
        <dbReference type="EMBL" id="OAF59015.1"/>
    </source>
</evidence>
<dbReference type="InterPro" id="IPR006797">
    <property type="entry name" value="PRELI/MSF1_dom"/>
</dbReference>
<dbReference type="VEuPathDB" id="FungiDB:GMDG_05059"/>
<dbReference type="eggNOG" id="KOG3337">
    <property type="taxonomic scope" value="Eukaryota"/>
</dbReference>
<dbReference type="PROSITE" id="PS50904">
    <property type="entry name" value="PRELI_MSF1"/>
    <property type="match status" value="1"/>
</dbReference>
<dbReference type="EMBL" id="KV441395">
    <property type="protein sequence ID" value="OAF59015.1"/>
    <property type="molecule type" value="Genomic_DNA"/>
</dbReference>
<dbReference type="RefSeq" id="XP_024324299.1">
    <property type="nucleotide sequence ID" value="XM_024469905.1"/>
</dbReference>
<dbReference type="PANTHER" id="PTHR11158">
    <property type="entry name" value="MSF1/PX19 RELATED"/>
    <property type="match status" value="1"/>
</dbReference>
<dbReference type="Pfam" id="PF04707">
    <property type="entry name" value="PRELI"/>
    <property type="match status" value="1"/>
</dbReference>
<dbReference type="Proteomes" id="UP000077154">
    <property type="component" value="Unassembled WGS sequence"/>
</dbReference>